<dbReference type="EMBL" id="JAAATX020000015">
    <property type="protein sequence ID" value="MBU9699860.1"/>
    <property type="molecule type" value="Genomic_DNA"/>
</dbReference>
<comment type="caution">
    <text evidence="8">The sequence shown here is derived from an EMBL/GenBank/DDBJ whole genome shotgun (WGS) entry which is preliminary data.</text>
</comment>
<feature type="region of interest" description="Disordered" evidence="6">
    <location>
        <begin position="435"/>
        <end position="464"/>
    </location>
</feature>
<feature type="transmembrane region" description="Helical" evidence="7">
    <location>
        <begin position="185"/>
        <end position="207"/>
    </location>
</feature>
<keyword evidence="4 7" id="KW-1133">Transmembrane helix</keyword>
<comment type="subcellular location">
    <subcellularLocation>
        <location evidence="1">Membrane</location>
        <topology evidence="1">Multi-pass membrane protein</topology>
    </subcellularLocation>
</comment>
<keyword evidence="9" id="KW-1185">Reference proteome</keyword>
<dbReference type="Pfam" id="PF01554">
    <property type="entry name" value="MatE"/>
    <property type="match status" value="2"/>
</dbReference>
<evidence type="ECO:0000256" key="5">
    <source>
        <dbReference type="ARBA" id="ARBA00023136"/>
    </source>
</evidence>
<evidence type="ECO:0000313" key="9">
    <source>
        <dbReference type="Proteomes" id="UP000731907"/>
    </source>
</evidence>
<keyword evidence="3 7" id="KW-0812">Transmembrane</keyword>
<dbReference type="PANTHER" id="PTHR42893">
    <property type="entry name" value="PROTEIN DETOXIFICATION 44, CHLOROPLASTIC-RELATED"/>
    <property type="match status" value="1"/>
</dbReference>
<accession>A0ABS6J7Y3</accession>
<name>A0ABS6J7Y3_9RHOB</name>
<keyword evidence="5 7" id="KW-0472">Membrane</keyword>
<dbReference type="Proteomes" id="UP000731907">
    <property type="component" value="Unassembled WGS sequence"/>
</dbReference>
<evidence type="ECO:0000256" key="6">
    <source>
        <dbReference type="SAM" id="MobiDB-lite"/>
    </source>
</evidence>
<gene>
    <name evidence="8" type="ORF">GU927_018630</name>
</gene>
<feature type="transmembrane region" description="Helical" evidence="7">
    <location>
        <begin position="12"/>
        <end position="29"/>
    </location>
</feature>
<sequence>MTALTHTRLLRIAAPIVISNATVPLLGAVDTGVVGQMGQAAPIGAVGLGAIVLTTLYWVFGFLRMGTTGLAAQAHGAGDGAERGAILLRALLVGAAAGLAFVILQRPLFHAAFAIAPAGDGVETLARQYLSIRIWGAPATIAAYALTGWLIAVERTRAVLLLQLWINGVNIALDLWFVLALGWGVGGVALATLIAEWSGLALGLWLCRDGLLPVWRAALARIPDRTALATMFAVNRDIMIRSVLLQLCFTSFVFLGARMGDVTLAANQVLMQFLSITAYALDGFAFAAETLVGQAVGARALPDARRAARMAMQWGAGTSLLLGAAFLAAGPALIDLMTTAPDVRGEARAFLPWVAAAPVIGVYAWIYDGIFIGATLTAQMRRAMIASVAAYAVALALLVPLLDNHGLWAALMVFFAARGLTMHRAMPALADRIASRPPPQLRTSRNSVDAPQPATAAITSDNSP</sequence>
<evidence type="ECO:0000256" key="1">
    <source>
        <dbReference type="ARBA" id="ARBA00004141"/>
    </source>
</evidence>
<dbReference type="InterPro" id="IPR044644">
    <property type="entry name" value="DinF-like"/>
</dbReference>
<evidence type="ECO:0000256" key="3">
    <source>
        <dbReference type="ARBA" id="ARBA00022692"/>
    </source>
</evidence>
<protein>
    <submittedName>
        <fullName evidence="8">MATE family efflux transporter</fullName>
    </submittedName>
</protein>
<feature type="transmembrane region" description="Helical" evidence="7">
    <location>
        <begin position="269"/>
        <end position="293"/>
    </location>
</feature>
<feature type="transmembrane region" description="Helical" evidence="7">
    <location>
        <begin position="407"/>
        <end position="426"/>
    </location>
</feature>
<evidence type="ECO:0000256" key="4">
    <source>
        <dbReference type="ARBA" id="ARBA00022989"/>
    </source>
</evidence>
<dbReference type="RefSeq" id="WP_161763919.1">
    <property type="nucleotide sequence ID" value="NZ_JAAATX020000015.1"/>
</dbReference>
<feature type="transmembrane region" description="Helical" evidence="7">
    <location>
        <begin position="159"/>
        <end position="179"/>
    </location>
</feature>
<comment type="similarity">
    <text evidence="2">Belongs to the multi antimicrobial extrusion (MATE) (TC 2.A.66.1) family.</text>
</comment>
<evidence type="ECO:0000256" key="2">
    <source>
        <dbReference type="ARBA" id="ARBA00010199"/>
    </source>
</evidence>
<evidence type="ECO:0000313" key="8">
    <source>
        <dbReference type="EMBL" id="MBU9699860.1"/>
    </source>
</evidence>
<proteinExistence type="inferred from homology"/>
<feature type="transmembrane region" description="Helical" evidence="7">
    <location>
        <begin position="314"/>
        <end position="334"/>
    </location>
</feature>
<dbReference type="InterPro" id="IPR002528">
    <property type="entry name" value="MATE_fam"/>
</dbReference>
<evidence type="ECO:0000256" key="7">
    <source>
        <dbReference type="SAM" id="Phobius"/>
    </source>
</evidence>
<feature type="transmembrane region" description="Helical" evidence="7">
    <location>
        <begin position="383"/>
        <end position="401"/>
    </location>
</feature>
<dbReference type="NCBIfam" id="TIGR00797">
    <property type="entry name" value="matE"/>
    <property type="match status" value="1"/>
</dbReference>
<feature type="transmembrane region" description="Helical" evidence="7">
    <location>
        <begin position="132"/>
        <end position="152"/>
    </location>
</feature>
<feature type="transmembrane region" description="Helical" evidence="7">
    <location>
        <begin position="354"/>
        <end position="376"/>
    </location>
</feature>
<feature type="transmembrane region" description="Helical" evidence="7">
    <location>
        <begin position="84"/>
        <end position="104"/>
    </location>
</feature>
<dbReference type="CDD" id="cd13136">
    <property type="entry name" value="MATE_DinF_like"/>
    <property type="match status" value="1"/>
</dbReference>
<feature type="transmembrane region" description="Helical" evidence="7">
    <location>
        <begin position="238"/>
        <end position="257"/>
    </location>
</feature>
<feature type="transmembrane region" description="Helical" evidence="7">
    <location>
        <begin position="41"/>
        <end position="63"/>
    </location>
</feature>
<reference evidence="8 9" key="1">
    <citation type="submission" date="2021-06" db="EMBL/GenBank/DDBJ databases">
        <title>Rhodobacteraceae bacterium strain HSP-20.</title>
        <authorList>
            <person name="Chen W.-M."/>
        </authorList>
    </citation>
    <scope>NUCLEOTIDE SEQUENCE [LARGE SCALE GENOMIC DNA]</scope>
    <source>
        <strain evidence="8 9">HSP-20</strain>
    </source>
</reference>
<dbReference type="PANTHER" id="PTHR42893:SF46">
    <property type="entry name" value="PROTEIN DETOXIFICATION 44, CHLOROPLASTIC"/>
    <property type="match status" value="1"/>
</dbReference>
<organism evidence="8 9">
    <name type="scientific">Paragemmobacter amnigenus</name>
    <dbReference type="NCBI Taxonomy" id="2852097"/>
    <lineage>
        <taxon>Bacteria</taxon>
        <taxon>Pseudomonadati</taxon>
        <taxon>Pseudomonadota</taxon>
        <taxon>Alphaproteobacteria</taxon>
        <taxon>Rhodobacterales</taxon>
        <taxon>Paracoccaceae</taxon>
        <taxon>Paragemmobacter</taxon>
    </lineage>
</organism>